<keyword evidence="2" id="KW-1185">Reference proteome</keyword>
<dbReference type="OrthoDB" id="5520324at2"/>
<proteinExistence type="predicted"/>
<dbReference type="AlphaFoldDB" id="A0A3A8QI48"/>
<organism evidence="1 2">
    <name type="scientific">Corallococcus aberystwythensis</name>
    <dbReference type="NCBI Taxonomy" id="2316722"/>
    <lineage>
        <taxon>Bacteria</taxon>
        <taxon>Pseudomonadati</taxon>
        <taxon>Myxococcota</taxon>
        <taxon>Myxococcia</taxon>
        <taxon>Myxococcales</taxon>
        <taxon>Cystobacterineae</taxon>
        <taxon>Myxococcaceae</taxon>
        <taxon>Corallococcus</taxon>
    </lineage>
</organism>
<comment type="caution">
    <text evidence="1">The sequence shown here is derived from an EMBL/GenBank/DDBJ whole genome shotgun (WGS) entry which is preliminary data.</text>
</comment>
<dbReference type="RefSeq" id="WP_147445459.1">
    <property type="nucleotide sequence ID" value="NZ_RAWK01000063.1"/>
</dbReference>
<name>A0A3A8QI48_9BACT</name>
<evidence type="ECO:0000313" key="1">
    <source>
        <dbReference type="EMBL" id="RKH68257.1"/>
    </source>
</evidence>
<dbReference type="Proteomes" id="UP000267003">
    <property type="component" value="Unassembled WGS sequence"/>
</dbReference>
<accession>A0A3A8QI48</accession>
<dbReference type="EMBL" id="RAWK01000063">
    <property type="protein sequence ID" value="RKH68257.1"/>
    <property type="molecule type" value="Genomic_DNA"/>
</dbReference>
<sequence length="83" mass="8871">MVSRLFRVVLLSVVTVLGLSIAQELGERCVQGLEEGLRVAAFWRLSPVEKGVVHRLAQLAVFAGVGALLGALQSRVLRGAGFQ</sequence>
<gene>
    <name evidence="1" type="ORF">D7W81_12860</name>
</gene>
<feature type="non-terminal residue" evidence="1">
    <location>
        <position position="83"/>
    </location>
</feature>
<evidence type="ECO:0000313" key="2">
    <source>
        <dbReference type="Proteomes" id="UP000267003"/>
    </source>
</evidence>
<reference evidence="2" key="1">
    <citation type="submission" date="2018-09" db="EMBL/GenBank/DDBJ databases">
        <authorList>
            <person name="Livingstone P.G."/>
            <person name="Whitworth D.E."/>
        </authorList>
    </citation>
    <scope>NUCLEOTIDE SEQUENCE [LARGE SCALE GENOMIC DNA]</scope>
    <source>
        <strain evidence="2">AB050A</strain>
    </source>
</reference>
<protein>
    <submittedName>
        <fullName evidence="1">Uncharacterized protein</fullName>
    </submittedName>
</protein>